<gene>
    <name evidence="1" type="ORF">FPHYL_4902</name>
</gene>
<dbReference type="OrthoDB" id="5098759at2759"/>
<dbReference type="AlphaFoldDB" id="A0A8H5NGM6"/>
<dbReference type="EMBL" id="JAAOAQ010000159">
    <property type="protein sequence ID" value="KAF5564038.1"/>
    <property type="molecule type" value="Genomic_DNA"/>
</dbReference>
<organism evidence="1 2">
    <name type="scientific">Fusarium phyllophilum</name>
    <dbReference type="NCBI Taxonomy" id="47803"/>
    <lineage>
        <taxon>Eukaryota</taxon>
        <taxon>Fungi</taxon>
        <taxon>Dikarya</taxon>
        <taxon>Ascomycota</taxon>
        <taxon>Pezizomycotina</taxon>
        <taxon>Sordariomycetes</taxon>
        <taxon>Hypocreomycetidae</taxon>
        <taxon>Hypocreales</taxon>
        <taxon>Nectriaceae</taxon>
        <taxon>Fusarium</taxon>
        <taxon>Fusarium fujikuroi species complex</taxon>
    </lineage>
</organism>
<comment type="caution">
    <text evidence="1">The sequence shown here is derived from an EMBL/GenBank/DDBJ whole genome shotgun (WGS) entry which is preliminary data.</text>
</comment>
<name>A0A8H5NGM6_9HYPO</name>
<accession>A0A8H5NGM6</accession>
<protein>
    <submittedName>
        <fullName evidence="1">Uncharacterized protein</fullName>
    </submittedName>
</protein>
<evidence type="ECO:0000313" key="1">
    <source>
        <dbReference type="EMBL" id="KAF5564038.1"/>
    </source>
</evidence>
<proteinExistence type="predicted"/>
<reference evidence="1 2" key="1">
    <citation type="submission" date="2020-05" db="EMBL/GenBank/DDBJ databases">
        <title>Identification and distribution of gene clusters putatively required for synthesis of sphingolipid metabolism inhibitors in phylogenetically diverse species of the filamentous fungus Fusarium.</title>
        <authorList>
            <person name="Kim H.-S."/>
            <person name="Busman M."/>
            <person name="Brown D.W."/>
            <person name="Divon H."/>
            <person name="Uhlig S."/>
            <person name="Proctor R.H."/>
        </authorList>
    </citation>
    <scope>NUCLEOTIDE SEQUENCE [LARGE SCALE GENOMIC DNA]</scope>
    <source>
        <strain evidence="1 2">NRRL 13617</strain>
    </source>
</reference>
<keyword evidence="2" id="KW-1185">Reference proteome</keyword>
<evidence type="ECO:0000313" key="2">
    <source>
        <dbReference type="Proteomes" id="UP000582016"/>
    </source>
</evidence>
<dbReference type="Proteomes" id="UP000582016">
    <property type="component" value="Unassembled WGS sequence"/>
</dbReference>
<sequence>MSPIIPSQSAGRAHDFVLPSDKPTVVGPQNQILLRPFMCGYDISKMKTKTRDVVSKACRVYAATIREVPPKPKIVAAWSREESAQTQSPLGNTHAGDILTRTSINYRLWKETDDTRYLNSTLDSFTQLNTNRLYSSQYNDWGEAAFFHDKMDEPLSYEAMSSLVTEFKPASPTYTDLNKEIVQAVRRVLWTEKIDDSPMLASVPRSSLFFFLQNCQLQIKPDDDDQHQETASTVRCTFSDVDIPGSGDEQSANRELSDWLVAVSEHLRTIQSLSRAHADAMTEKHGLVLSKSIDDVMAQLNNAIDVSALRAVGTAGFNPRLFTRQQQCIPFPATGLRYSRR</sequence>